<comment type="subunit">
    <text evidence="7">The Tat system comprises two distinct complexes: a TatABC complex, containing multiple copies of TatA, TatB and TatC subunits, and a separate TatA complex, containing only TatA subunits. Substrates initially bind to the TatABC complex, which probably triggers association of the separate TatA complex to form the active translocon.</text>
</comment>
<proteinExistence type="inferred from homology"/>
<comment type="subcellular location">
    <subcellularLocation>
        <location evidence="7">Cell membrane</location>
        <topology evidence="7">Multi-pass membrane protein</topology>
    </subcellularLocation>
    <subcellularLocation>
        <location evidence="1">Membrane</location>
        <topology evidence="1">Multi-pass membrane protein</topology>
    </subcellularLocation>
</comment>
<protein>
    <recommendedName>
        <fullName evidence="7">Sec-independent protein translocase protein TatC</fullName>
    </recommendedName>
</protein>
<keyword evidence="9" id="KW-1185">Reference proteome</keyword>
<evidence type="ECO:0000256" key="1">
    <source>
        <dbReference type="ARBA" id="ARBA00004141"/>
    </source>
</evidence>
<dbReference type="GO" id="GO:0065002">
    <property type="term" value="P:intracellular protein transmembrane transport"/>
    <property type="evidence" value="ECO:0007669"/>
    <property type="project" value="TreeGrafter"/>
</dbReference>
<feature type="transmembrane region" description="Helical" evidence="7">
    <location>
        <begin position="195"/>
        <end position="213"/>
    </location>
</feature>
<feature type="transmembrane region" description="Helical" evidence="7">
    <location>
        <begin position="159"/>
        <end position="183"/>
    </location>
</feature>
<evidence type="ECO:0000256" key="4">
    <source>
        <dbReference type="ARBA" id="ARBA00022989"/>
    </source>
</evidence>
<keyword evidence="7" id="KW-1003">Cell membrane</keyword>
<dbReference type="GO" id="GO:0033281">
    <property type="term" value="C:TAT protein transport complex"/>
    <property type="evidence" value="ECO:0007669"/>
    <property type="project" value="UniProtKB-UniRule"/>
</dbReference>
<dbReference type="NCBIfam" id="TIGR00945">
    <property type="entry name" value="tatC"/>
    <property type="match status" value="1"/>
</dbReference>
<dbReference type="PANTHER" id="PTHR30371:SF0">
    <property type="entry name" value="SEC-INDEPENDENT PROTEIN TRANSLOCASE PROTEIN TATC, CHLOROPLASTIC-RELATED"/>
    <property type="match status" value="1"/>
</dbReference>
<accession>A0AAU0MLS0</accession>
<keyword evidence="4 7" id="KW-1133">Transmembrane helix</keyword>
<feature type="transmembrane region" description="Helical" evidence="7">
    <location>
        <begin position="12"/>
        <end position="31"/>
    </location>
</feature>
<comment type="similarity">
    <text evidence="7">Belongs to the TatC family.</text>
</comment>
<evidence type="ECO:0000313" key="9">
    <source>
        <dbReference type="Proteomes" id="UP001329313"/>
    </source>
</evidence>
<evidence type="ECO:0000313" key="8">
    <source>
        <dbReference type="EMBL" id="WOQ70948.1"/>
    </source>
</evidence>
<dbReference type="AlphaFoldDB" id="A0AAU0MLS0"/>
<evidence type="ECO:0000256" key="6">
    <source>
        <dbReference type="ARBA" id="ARBA00023136"/>
    </source>
</evidence>
<dbReference type="Proteomes" id="UP001329313">
    <property type="component" value="Chromosome"/>
</dbReference>
<dbReference type="PRINTS" id="PR01840">
    <property type="entry name" value="TATCFAMILY"/>
</dbReference>
<dbReference type="InterPro" id="IPR002033">
    <property type="entry name" value="TatC"/>
</dbReference>
<dbReference type="PANTHER" id="PTHR30371">
    <property type="entry name" value="SEC-INDEPENDENT PROTEIN TRANSLOCASE PROTEIN TATC"/>
    <property type="match status" value="1"/>
</dbReference>
<feature type="transmembrane region" description="Helical" evidence="7">
    <location>
        <begin position="110"/>
        <end position="132"/>
    </location>
</feature>
<dbReference type="KEGG" id="mliy:RYJ27_06755"/>
<dbReference type="GO" id="GO:0043953">
    <property type="term" value="P:protein transport by the Tat complex"/>
    <property type="evidence" value="ECO:0007669"/>
    <property type="project" value="UniProtKB-UniRule"/>
</dbReference>
<feature type="transmembrane region" description="Helical" evidence="7">
    <location>
        <begin position="77"/>
        <end position="98"/>
    </location>
</feature>
<dbReference type="RefSeq" id="WP_330172010.1">
    <property type="nucleotide sequence ID" value="NZ_CP137080.1"/>
</dbReference>
<dbReference type="EMBL" id="CP137080">
    <property type="protein sequence ID" value="WOQ70948.1"/>
    <property type="molecule type" value="Genomic_DNA"/>
</dbReference>
<evidence type="ECO:0000256" key="3">
    <source>
        <dbReference type="ARBA" id="ARBA00022927"/>
    </source>
</evidence>
<name>A0AAU0MLS0_9MICO</name>
<keyword evidence="7" id="KW-0813">Transport</keyword>
<dbReference type="HAMAP" id="MF_00902">
    <property type="entry name" value="TatC"/>
    <property type="match status" value="1"/>
</dbReference>
<keyword evidence="6 7" id="KW-0472">Membrane</keyword>
<feature type="transmembrane region" description="Helical" evidence="7">
    <location>
        <begin position="219"/>
        <end position="239"/>
    </location>
</feature>
<dbReference type="Pfam" id="PF00902">
    <property type="entry name" value="TatC"/>
    <property type="match status" value="1"/>
</dbReference>
<keyword evidence="5 7" id="KW-0811">Translocation</keyword>
<gene>
    <name evidence="7 8" type="primary">tatC</name>
    <name evidence="8" type="ORF">RYJ27_06755</name>
</gene>
<comment type="function">
    <text evidence="7">Part of the twin-arginine translocation (Tat) system that transports large folded proteins containing a characteristic twin-arginine motif in their signal peptide across membranes. Together with TatB, TatC is part of a receptor directly interacting with Tat signal peptides.</text>
</comment>
<sequence length="257" mass="28119">MSLGEHLVELRRRLMIAVVGLVVGMIVAFFITDGIISLLNEPILEVAARRGQEITGETLTALNFTTVTSGFDLRMRIAFAIGLLISAPVWLWQLWAFVMPGLTRKEIRYTWAFMGAAIPLFFAGCAVGFFIIPHVIELMATFVPGGAALLFAYDTYYDFVFKFFIVLGCAFVLPVFLVAMNLAGIMSGRAILKGWRVAVLVAAVFSALATPAADVTSMLLLMGIMIVLYIAAAALSMLFDRRRTKREEALFASGQSA</sequence>
<dbReference type="GO" id="GO:0009977">
    <property type="term" value="F:proton motive force dependent protein transmembrane transporter activity"/>
    <property type="evidence" value="ECO:0007669"/>
    <property type="project" value="TreeGrafter"/>
</dbReference>
<evidence type="ECO:0000256" key="5">
    <source>
        <dbReference type="ARBA" id="ARBA00023010"/>
    </source>
</evidence>
<keyword evidence="3 7" id="KW-0653">Protein transport</keyword>
<evidence type="ECO:0000256" key="7">
    <source>
        <dbReference type="HAMAP-Rule" id="MF_00902"/>
    </source>
</evidence>
<keyword evidence="2 7" id="KW-0812">Transmembrane</keyword>
<evidence type="ECO:0000256" key="2">
    <source>
        <dbReference type="ARBA" id="ARBA00022692"/>
    </source>
</evidence>
<reference evidence="8 9" key="1">
    <citation type="submission" date="2023-10" db="EMBL/GenBank/DDBJ databases">
        <title>Y20.</title>
        <authorList>
            <person name="Zhang G."/>
            <person name="Ding Y."/>
        </authorList>
    </citation>
    <scope>NUCLEOTIDE SEQUENCE [LARGE SCALE GENOMIC DNA]</scope>
    <source>
        <strain evidence="8 9">Y20</strain>
    </source>
</reference>
<organism evidence="8 9">
    <name type="scientific">Microbacterium limosum</name>
    <dbReference type="NCBI Taxonomy" id="3079935"/>
    <lineage>
        <taxon>Bacteria</taxon>
        <taxon>Bacillati</taxon>
        <taxon>Actinomycetota</taxon>
        <taxon>Actinomycetes</taxon>
        <taxon>Micrococcales</taxon>
        <taxon>Microbacteriaceae</taxon>
        <taxon>Microbacterium</taxon>
    </lineage>
</organism>